<dbReference type="GO" id="GO:0003677">
    <property type="term" value="F:DNA binding"/>
    <property type="evidence" value="ECO:0007669"/>
    <property type="project" value="InterPro"/>
</dbReference>
<dbReference type="RefSeq" id="WP_220207500.1">
    <property type="nucleotide sequence ID" value="NZ_BNJK01000001.1"/>
</dbReference>
<dbReference type="InterPro" id="IPR036388">
    <property type="entry name" value="WH-like_DNA-bd_sf"/>
</dbReference>
<evidence type="ECO:0000259" key="3">
    <source>
        <dbReference type="SMART" id="SM01043"/>
    </source>
</evidence>
<dbReference type="Pfam" id="PF13374">
    <property type="entry name" value="TPR_10"/>
    <property type="match status" value="2"/>
</dbReference>
<sequence length="1479" mass="166356">MNNKVTYRQQFTRCGKQRCRKCREGAGHGPYWYAYWSENGRTISKYIGIKLPPDVEQSQQAEGEMAKELATGVPSPVSSPSPASPHLRIYLLGQFRIERLSGHEWVAVDSRTWHRRRARALLGCLLSSPGRRLGREQVMELLWPDLDIDVAANRLNGAVHELRQILEPEIARPANSRMLRLERDILELADSSHIWIDAETFELLLKEANSSNDPQQTERLLEEANSLYKGNYLLEELYSEWAAPRRDALQRAWVGLLLNLTNLRVEQGTYAGALETLDRLRIADPANETALQRLMILLTQLDRRGEALQVYRQHVTMLQKDYESEPLAETTELYEALRQGHVPTLYAIRPTTVAKDAEPQTTSTTEQPIATSQEASFTRPLFQPGRHNQSPLIGRDQELDTMRQVVQAVEALSAENEYGITNKEPLNRALPTVTSSSRARRPHFILLRGEAGIGKTRLAEEISLEAYTRGWAVAWSRSYEQEGTIPYHPWTELLRTLLKGANTLAELDSITLPDGSSQLSPMQSKLERLSTLLPELVAVTSRSTSRPLPAAPHEQERLHLWEAASGLLGTLSKIHPLLLVLDDLHWTDESSLELLTYLTHHLQDQRIVLIGTCRDGEIAPQHKLHTLVADLRREQAIVTIHVNPLTHSQIDTLLAHLPKDAVQSIQTQAAGNPFFAEELARYVGSSIGEPETITTLVQHKQAALPANLSAHFRVARKTGRERSQRSLPEPIAAVLERRLSRLSSGCQTLLGKAAVLGGSFELSQLLPMANEQDEDTILDLLEEALHAGLLTEEGTGAHITYHFWHPLIISHLYERLSAARRAQMHRRAAESIKASHASSQPEKVAATIVYHLTRGGGDPAQIAYYAELAGNQAHILAAYTEAQQYYLQALQALVNDKLPIAEDAEVHSQIQHITAQIINRRPQTDPLHICILLEHVAECGMVSGNYEEARHLYECILSIRTSDDFFHAAYLTQDEEINVEALHKREAQLQALLWRETGNTWTATGNYTQAYECYAQGKAVIAQAGITTGAAWACLHLQYGEMLRLQGRYQQSRRYLQEALATLERVVRPVVGNNPGFHTANARVSHIQYVPETDKALQTRTERALIGDPLEIGYAHERLGIVAASVGQLSEALQHLHITLNIFEQSELVSEMARVCGNLGVVYATKGAQARAFEYMQRSLNLAERTGDLPNMTFIIGNLGDMAHRAGKLLESERWFQRSLSLAEHINDRERISWFSVELATVQQDLGNFNEAAIHLRRALLTGRAIQSSRCIHYALVGLGNWRIGMAVLDYKLHGNLDNNKKIDVAGQRLFYRAQSTLQRAIASSALEAEAIIESRHLLATIHFLKNERVTAYEIALQALKEAQENEIARMIGRTYCLLGRILTAQERYAQAEQCLENALHIGREHELLLDYARARHSYGICLLQRWKKGTQETDTRLYQQGIAHLHEARSIFEQCNASVDLSQSEQILSTYEPQNARR</sequence>
<dbReference type="InterPro" id="IPR046738">
    <property type="entry name" value="DUF6788"/>
</dbReference>
<dbReference type="SUPFAM" id="SSF48452">
    <property type="entry name" value="TPR-like"/>
    <property type="match status" value="4"/>
</dbReference>
<name>A0A8J3ILV1_9CHLR</name>
<dbReference type="InterPro" id="IPR041664">
    <property type="entry name" value="AAA_16"/>
</dbReference>
<dbReference type="Proteomes" id="UP000597444">
    <property type="component" value="Unassembled WGS sequence"/>
</dbReference>
<dbReference type="EMBL" id="BNJK01000001">
    <property type="protein sequence ID" value="GHO96911.1"/>
    <property type="molecule type" value="Genomic_DNA"/>
</dbReference>
<dbReference type="InterPro" id="IPR019734">
    <property type="entry name" value="TPR_rpt"/>
</dbReference>
<dbReference type="InterPro" id="IPR027417">
    <property type="entry name" value="P-loop_NTPase"/>
</dbReference>
<comment type="caution">
    <text evidence="4">The sequence shown here is derived from an EMBL/GenBank/DDBJ whole genome shotgun (WGS) entry which is preliminary data.</text>
</comment>
<dbReference type="SMART" id="SM01043">
    <property type="entry name" value="BTAD"/>
    <property type="match status" value="1"/>
</dbReference>
<dbReference type="PANTHER" id="PTHR16305:SF28">
    <property type="entry name" value="GUANYLATE CYCLASE DOMAIN-CONTAINING PROTEIN"/>
    <property type="match status" value="1"/>
</dbReference>
<keyword evidence="1" id="KW-0547">Nucleotide-binding</keyword>
<dbReference type="GO" id="GO:0005524">
    <property type="term" value="F:ATP binding"/>
    <property type="evidence" value="ECO:0007669"/>
    <property type="project" value="UniProtKB-KW"/>
</dbReference>
<dbReference type="InterPro" id="IPR016032">
    <property type="entry name" value="Sig_transdc_resp-reg_C-effctor"/>
</dbReference>
<dbReference type="SUPFAM" id="SSF52540">
    <property type="entry name" value="P-loop containing nucleoside triphosphate hydrolases"/>
    <property type="match status" value="1"/>
</dbReference>
<evidence type="ECO:0000313" key="4">
    <source>
        <dbReference type="EMBL" id="GHO96911.1"/>
    </source>
</evidence>
<dbReference type="Pfam" id="PF03704">
    <property type="entry name" value="BTAD"/>
    <property type="match status" value="1"/>
</dbReference>
<dbReference type="SMART" id="SM00028">
    <property type="entry name" value="TPR"/>
    <property type="match status" value="10"/>
</dbReference>
<evidence type="ECO:0000256" key="1">
    <source>
        <dbReference type="ARBA" id="ARBA00022741"/>
    </source>
</evidence>
<dbReference type="GO" id="GO:0005737">
    <property type="term" value="C:cytoplasm"/>
    <property type="evidence" value="ECO:0007669"/>
    <property type="project" value="TreeGrafter"/>
</dbReference>
<protein>
    <recommendedName>
        <fullName evidence="3">Bacterial transcriptional activator domain-containing protein</fullName>
    </recommendedName>
</protein>
<accession>A0A8J3ILV1</accession>
<dbReference type="Pfam" id="PF20586">
    <property type="entry name" value="DUF6788"/>
    <property type="match status" value="1"/>
</dbReference>
<dbReference type="Gene3D" id="1.10.10.10">
    <property type="entry name" value="Winged helix-like DNA-binding domain superfamily/Winged helix DNA-binding domain"/>
    <property type="match status" value="1"/>
</dbReference>
<dbReference type="InterPro" id="IPR005158">
    <property type="entry name" value="BTAD"/>
</dbReference>
<dbReference type="Gene3D" id="1.25.40.10">
    <property type="entry name" value="Tetratricopeptide repeat domain"/>
    <property type="match status" value="4"/>
</dbReference>
<evidence type="ECO:0000256" key="2">
    <source>
        <dbReference type="ARBA" id="ARBA00022840"/>
    </source>
</evidence>
<dbReference type="GO" id="GO:0004016">
    <property type="term" value="F:adenylate cyclase activity"/>
    <property type="evidence" value="ECO:0007669"/>
    <property type="project" value="TreeGrafter"/>
</dbReference>
<proteinExistence type="predicted"/>
<dbReference type="InterPro" id="IPR011990">
    <property type="entry name" value="TPR-like_helical_dom_sf"/>
</dbReference>
<dbReference type="GO" id="GO:0006355">
    <property type="term" value="P:regulation of DNA-templated transcription"/>
    <property type="evidence" value="ECO:0007669"/>
    <property type="project" value="InterPro"/>
</dbReference>
<keyword evidence="5" id="KW-1185">Reference proteome</keyword>
<dbReference type="Pfam" id="PF13424">
    <property type="entry name" value="TPR_12"/>
    <property type="match status" value="1"/>
</dbReference>
<evidence type="ECO:0000313" key="5">
    <source>
        <dbReference type="Proteomes" id="UP000597444"/>
    </source>
</evidence>
<dbReference type="PANTHER" id="PTHR16305">
    <property type="entry name" value="TESTICULAR SOLUBLE ADENYLYL CYCLASE"/>
    <property type="match status" value="1"/>
</dbReference>
<organism evidence="4 5">
    <name type="scientific">Reticulibacter mediterranei</name>
    <dbReference type="NCBI Taxonomy" id="2778369"/>
    <lineage>
        <taxon>Bacteria</taxon>
        <taxon>Bacillati</taxon>
        <taxon>Chloroflexota</taxon>
        <taxon>Ktedonobacteria</taxon>
        <taxon>Ktedonobacterales</taxon>
        <taxon>Reticulibacteraceae</taxon>
        <taxon>Reticulibacter</taxon>
    </lineage>
</organism>
<gene>
    <name evidence="4" type="ORF">KSF_069590</name>
</gene>
<dbReference type="Pfam" id="PF13191">
    <property type="entry name" value="AAA_16"/>
    <property type="match status" value="1"/>
</dbReference>
<keyword evidence="2" id="KW-0067">ATP-binding</keyword>
<feature type="domain" description="Bacterial transcriptional activator" evidence="3">
    <location>
        <begin position="196"/>
        <end position="338"/>
    </location>
</feature>
<dbReference type="Gene3D" id="3.40.50.300">
    <property type="entry name" value="P-loop containing nucleotide triphosphate hydrolases"/>
    <property type="match status" value="1"/>
</dbReference>
<dbReference type="SUPFAM" id="SSF46894">
    <property type="entry name" value="C-terminal effector domain of the bipartite response regulators"/>
    <property type="match status" value="1"/>
</dbReference>
<reference evidence="4" key="1">
    <citation type="submission" date="2020-10" db="EMBL/GenBank/DDBJ databases">
        <title>Taxonomic study of unclassified bacteria belonging to the class Ktedonobacteria.</title>
        <authorList>
            <person name="Yabe S."/>
            <person name="Wang C.M."/>
            <person name="Zheng Y."/>
            <person name="Sakai Y."/>
            <person name="Cavaletti L."/>
            <person name="Monciardini P."/>
            <person name="Donadio S."/>
        </authorList>
    </citation>
    <scope>NUCLEOTIDE SEQUENCE</scope>
    <source>
        <strain evidence="4">ID150040</strain>
    </source>
</reference>